<keyword evidence="8" id="KW-1185">Reference proteome</keyword>
<dbReference type="InterPro" id="IPR000873">
    <property type="entry name" value="AMP-dep_synth/lig_dom"/>
</dbReference>
<dbReference type="InterPro" id="IPR020845">
    <property type="entry name" value="AMP-binding_CS"/>
</dbReference>
<dbReference type="SUPFAM" id="SSF56801">
    <property type="entry name" value="Acetyl-CoA synthetase-like"/>
    <property type="match status" value="1"/>
</dbReference>
<sequence length="773" mass="83589">MASTNTAVLVETVAPGVVEIRLNRPHALNAINVDLLNGLVDALRQQITESRIIVITSAGERSFCAGEDLKETLAPATGSAEELRRAFEKLQDITRLTSSSSAIVIAAVQGYAIGGGAEIALAADFVIGGPGAKFRFPEVTIGHAVTGGISARLVQLVGLLRAKELLFTGRYVAADEALKIGLLTELVDDPRSRAMELADELAKRPEVSMRANKSSVERATFPHMETVLQDEVFVASVCFAEDDAANAFSNFAKRKAPTTEPAADSARDINTAFANALARSPDQVFLRFGESDTTFQEFDKAVAQLAGGLRSAGIVPGDRVLVMMRNSFEMVCSWFATNRLAAIWVPVNTELKSKTLAHVLASAKASIALVDEEFLQDVQQSGVVGLDQIYTNGASKDRPLSELFNKSSPVTAAASVSPATTAAFLYTSGTTGRSKPCVLSHEYFILQASTLIEGCGLTAQDVLYCPFPLFHADATALTAIPAVLLSCTAAISVHFSASRFWDEIRQTRATVYDFMGATLALTYKQPSNARDKDHNVRIAWGVPLHPSFGKDYENRFGHKLVTLYGSVEASLPIFQQGDLVPGSCGKAVKGCEVRIANDEGDPLPVSTAGHLLVRSDQSNRFFSGYFDNPESTLSATQGQWLHTGDLAKVDQDGNVFFLGRSKDVIRRRGENINASEVEEEFLAHSEVVLAAAHGIPSTLGEGTEEDLKVTVKLRNGSRLQEEQLWNWATQTLARFQVPSVIEFVSDIPRTPTGKMEKHSLSAEGGQWFDTRRR</sequence>
<keyword evidence="2" id="KW-0436">Ligase</keyword>
<dbReference type="PROSITE" id="PS00455">
    <property type="entry name" value="AMP_BINDING"/>
    <property type="match status" value="1"/>
</dbReference>
<dbReference type="InterPro" id="IPR029045">
    <property type="entry name" value="ClpP/crotonase-like_dom_sf"/>
</dbReference>
<evidence type="ECO:0000256" key="4">
    <source>
        <dbReference type="SAM" id="MobiDB-lite"/>
    </source>
</evidence>
<accession>A0ABR0EN74</accession>
<dbReference type="CDD" id="cd06558">
    <property type="entry name" value="crotonase-like"/>
    <property type="match status" value="1"/>
</dbReference>
<evidence type="ECO:0000313" key="8">
    <source>
        <dbReference type="Proteomes" id="UP001305779"/>
    </source>
</evidence>
<dbReference type="PANTHER" id="PTHR43201:SF5">
    <property type="entry name" value="MEDIUM-CHAIN ACYL-COA LIGASE ACSF2, MITOCHONDRIAL"/>
    <property type="match status" value="1"/>
</dbReference>
<dbReference type="InterPro" id="IPR045851">
    <property type="entry name" value="AMP-bd_C_sf"/>
</dbReference>
<reference evidence="7 8" key="1">
    <citation type="journal article" date="2023" name="G3 (Bethesda)">
        <title>A chromosome-level genome assembly of Zasmidium syzygii isolated from banana leaves.</title>
        <authorList>
            <person name="van Westerhoven A.C."/>
            <person name="Mehrabi R."/>
            <person name="Talebi R."/>
            <person name="Steentjes M.B.F."/>
            <person name="Corcolon B."/>
            <person name="Chong P.A."/>
            <person name="Kema G.H.J."/>
            <person name="Seidl M.F."/>
        </authorList>
    </citation>
    <scope>NUCLEOTIDE SEQUENCE [LARGE SCALE GENOMIC DNA]</scope>
    <source>
        <strain evidence="7 8">P124</strain>
    </source>
</reference>
<dbReference type="SUPFAM" id="SSF52096">
    <property type="entry name" value="ClpP/crotonase"/>
    <property type="match status" value="1"/>
</dbReference>
<protein>
    <submittedName>
        <fullName evidence="7">Uncharacterized protein</fullName>
    </submittedName>
</protein>
<dbReference type="EMBL" id="JAXOVC010000004">
    <property type="protein sequence ID" value="KAK4502925.1"/>
    <property type="molecule type" value="Genomic_DNA"/>
</dbReference>
<dbReference type="InterPro" id="IPR018376">
    <property type="entry name" value="Enoyl-CoA_hyd/isom_CS"/>
</dbReference>
<feature type="region of interest" description="Disordered" evidence="4">
    <location>
        <begin position="752"/>
        <end position="773"/>
    </location>
</feature>
<gene>
    <name evidence="7" type="ORF">PRZ48_006352</name>
</gene>
<name>A0ABR0EN74_ZASCE</name>
<evidence type="ECO:0000259" key="6">
    <source>
        <dbReference type="Pfam" id="PF13193"/>
    </source>
</evidence>
<comment type="similarity">
    <text evidence="1">Belongs to the ATP-dependent AMP-binding enzyme family.</text>
</comment>
<dbReference type="Pfam" id="PF00501">
    <property type="entry name" value="AMP-binding"/>
    <property type="match status" value="1"/>
</dbReference>
<proteinExistence type="inferred from homology"/>
<evidence type="ECO:0000259" key="5">
    <source>
        <dbReference type="Pfam" id="PF00501"/>
    </source>
</evidence>
<organism evidence="7 8">
    <name type="scientific">Zasmidium cellare</name>
    <name type="common">Wine cellar mold</name>
    <name type="synonym">Racodium cellare</name>
    <dbReference type="NCBI Taxonomy" id="395010"/>
    <lineage>
        <taxon>Eukaryota</taxon>
        <taxon>Fungi</taxon>
        <taxon>Dikarya</taxon>
        <taxon>Ascomycota</taxon>
        <taxon>Pezizomycotina</taxon>
        <taxon>Dothideomycetes</taxon>
        <taxon>Dothideomycetidae</taxon>
        <taxon>Mycosphaerellales</taxon>
        <taxon>Mycosphaerellaceae</taxon>
        <taxon>Zasmidium</taxon>
    </lineage>
</organism>
<dbReference type="PROSITE" id="PS00166">
    <property type="entry name" value="ENOYL_COA_HYDRATASE"/>
    <property type="match status" value="1"/>
</dbReference>
<dbReference type="Gene3D" id="3.40.50.12780">
    <property type="entry name" value="N-terminal domain of ligase-like"/>
    <property type="match status" value="1"/>
</dbReference>
<evidence type="ECO:0000313" key="7">
    <source>
        <dbReference type="EMBL" id="KAK4502925.1"/>
    </source>
</evidence>
<feature type="domain" description="AMP-dependent synthetase/ligase" evidence="5">
    <location>
        <begin position="274"/>
        <end position="625"/>
    </location>
</feature>
<comment type="caution">
    <text evidence="7">The sequence shown here is derived from an EMBL/GenBank/DDBJ whole genome shotgun (WGS) entry which is preliminary data.</text>
</comment>
<dbReference type="PANTHER" id="PTHR43201">
    <property type="entry name" value="ACYL-COA SYNTHETASE"/>
    <property type="match status" value="1"/>
</dbReference>
<dbReference type="Pfam" id="PF13193">
    <property type="entry name" value="AMP-binding_C"/>
    <property type="match status" value="1"/>
</dbReference>
<dbReference type="Gene3D" id="3.90.226.10">
    <property type="entry name" value="2-enoyl-CoA Hydratase, Chain A, domain 1"/>
    <property type="match status" value="1"/>
</dbReference>
<evidence type="ECO:0000256" key="1">
    <source>
        <dbReference type="ARBA" id="ARBA00006432"/>
    </source>
</evidence>
<evidence type="ECO:0000256" key="3">
    <source>
        <dbReference type="ARBA" id="ARBA00023026"/>
    </source>
</evidence>
<dbReference type="Proteomes" id="UP001305779">
    <property type="component" value="Unassembled WGS sequence"/>
</dbReference>
<dbReference type="Pfam" id="PF00378">
    <property type="entry name" value="ECH_1"/>
    <property type="match status" value="1"/>
</dbReference>
<feature type="domain" description="AMP-binding enzyme C-terminal" evidence="6">
    <location>
        <begin position="676"/>
        <end position="754"/>
    </location>
</feature>
<dbReference type="InterPro" id="IPR042099">
    <property type="entry name" value="ANL_N_sf"/>
</dbReference>
<dbReference type="InterPro" id="IPR025110">
    <property type="entry name" value="AMP-bd_C"/>
</dbReference>
<evidence type="ECO:0000256" key="2">
    <source>
        <dbReference type="ARBA" id="ARBA00022598"/>
    </source>
</evidence>
<keyword evidence="3" id="KW-0843">Virulence</keyword>
<dbReference type="InterPro" id="IPR001753">
    <property type="entry name" value="Enoyl-CoA_hydra/iso"/>
</dbReference>
<dbReference type="Gene3D" id="3.30.300.30">
    <property type="match status" value="1"/>
</dbReference>